<proteinExistence type="predicted"/>
<keyword evidence="2" id="KW-1185">Reference proteome</keyword>
<dbReference type="Gene3D" id="3.40.50.300">
    <property type="entry name" value="P-loop containing nucleotide triphosphate hydrolases"/>
    <property type="match status" value="1"/>
</dbReference>
<accession>A0A3S3STP8</accession>
<dbReference type="SUPFAM" id="SSF52540">
    <property type="entry name" value="P-loop containing nucleoside triphosphate hydrolases"/>
    <property type="match status" value="1"/>
</dbReference>
<reference evidence="1 2" key="1">
    <citation type="submission" date="2019-01" db="EMBL/GenBank/DDBJ databases">
        <authorList>
            <person name="Chen W.-M."/>
        </authorList>
    </citation>
    <scope>NUCLEOTIDE SEQUENCE [LARGE SCALE GENOMIC DNA]</scope>
    <source>
        <strain evidence="1 2">BBQ-12</strain>
    </source>
</reference>
<dbReference type="InterPro" id="IPR027417">
    <property type="entry name" value="P-loop_NTPase"/>
</dbReference>
<sequence>MKFIPLPDDISNEFKSLFGSSEKTSATNTNTSTTNKTIDGYKGMYDAFELYNLEIDDVPKLLDPFFQKVGLASLVGTSDSGKSTFLRQLSLSIVLKNETFIGCKLNCKSNKVIYVSTEDDSNSVSAAIRKQIQFLKGQDENLDFSLLKNLKFIFDTENLLDILVLSLEEEPCDLIVIDAFSDVFAKEINANTQVRQFLNEYDKLAKKHSCLILFLHHIGKNTQKNSPSKDSIIGSQAFEAKMRSVIELRPNSYKDNYKDLWVLKANFLDSSHKSKSYVLEMNKDLIFKETGERNSKVQNVKKDNAAIIDKVLELKSKGLSVRQIEAELKNTEFKVSKSVVGEIIKDNSKKK</sequence>
<dbReference type="EMBL" id="SACJ01000008">
    <property type="protein sequence ID" value="RVT74440.1"/>
    <property type="molecule type" value="Genomic_DNA"/>
</dbReference>
<organism evidence="1 2">
    <name type="scientific">Flavobacterium sufflavum</name>
    <dbReference type="NCBI Taxonomy" id="1921138"/>
    <lineage>
        <taxon>Bacteria</taxon>
        <taxon>Pseudomonadati</taxon>
        <taxon>Bacteroidota</taxon>
        <taxon>Flavobacteriia</taxon>
        <taxon>Flavobacteriales</taxon>
        <taxon>Flavobacteriaceae</taxon>
        <taxon>Flavobacterium</taxon>
    </lineage>
</organism>
<protein>
    <recommendedName>
        <fullName evidence="3">AAA family ATPase</fullName>
    </recommendedName>
</protein>
<dbReference type="RefSeq" id="WP_128196229.1">
    <property type="nucleotide sequence ID" value="NZ_SACJ01000008.1"/>
</dbReference>
<dbReference type="Pfam" id="PF13481">
    <property type="entry name" value="AAA_25"/>
    <property type="match status" value="1"/>
</dbReference>
<comment type="caution">
    <text evidence="1">The sequence shown here is derived from an EMBL/GenBank/DDBJ whole genome shotgun (WGS) entry which is preliminary data.</text>
</comment>
<dbReference type="AlphaFoldDB" id="A0A3S3STP8"/>
<dbReference type="Proteomes" id="UP000285211">
    <property type="component" value="Unassembled WGS sequence"/>
</dbReference>
<dbReference type="OrthoDB" id="795326at2"/>
<evidence type="ECO:0000313" key="2">
    <source>
        <dbReference type="Proteomes" id="UP000285211"/>
    </source>
</evidence>
<evidence type="ECO:0008006" key="3">
    <source>
        <dbReference type="Google" id="ProtNLM"/>
    </source>
</evidence>
<name>A0A3S3STP8_9FLAO</name>
<gene>
    <name evidence="1" type="ORF">EOD40_13090</name>
</gene>
<evidence type="ECO:0000313" key="1">
    <source>
        <dbReference type="EMBL" id="RVT74440.1"/>
    </source>
</evidence>